<evidence type="ECO:0000313" key="3">
    <source>
        <dbReference type="Proteomes" id="UP000030645"/>
    </source>
</evidence>
<evidence type="ECO:0000256" key="1">
    <source>
        <dbReference type="SAM" id="MobiDB-lite"/>
    </source>
</evidence>
<reference evidence="3" key="1">
    <citation type="submission" date="2013-01" db="EMBL/GenBank/DDBJ databases">
        <title>Draft Genome Sequence of a Mulberry Tree, Morus notabilis C.K. Schneid.</title>
        <authorList>
            <person name="He N."/>
            <person name="Zhao S."/>
        </authorList>
    </citation>
    <scope>NUCLEOTIDE SEQUENCE</scope>
</reference>
<gene>
    <name evidence="2" type="ORF">L484_020452</name>
</gene>
<sequence>MPPEIAQSLRMLEQRMSLQEIQQYEIQGLLGHIEEQQRKYWEYVKERDLAFKKSCQRNFTRPTEPASAFLDALLQPWQHMEDSQQEITHDAATVPAPELGQQSKGSSSKKKGKAVANNPPPRKMSLRSTSNWKWKA</sequence>
<accession>W9SZN4</accession>
<feature type="compositionally biased region" description="Polar residues" evidence="1">
    <location>
        <begin position="126"/>
        <end position="136"/>
    </location>
</feature>
<dbReference type="AlphaFoldDB" id="W9SZN4"/>
<keyword evidence="3" id="KW-1185">Reference proteome</keyword>
<proteinExistence type="predicted"/>
<dbReference type="EMBL" id="KE346351">
    <property type="protein sequence ID" value="EXC34683.1"/>
    <property type="molecule type" value="Genomic_DNA"/>
</dbReference>
<evidence type="ECO:0000313" key="2">
    <source>
        <dbReference type="EMBL" id="EXC34683.1"/>
    </source>
</evidence>
<protein>
    <submittedName>
        <fullName evidence="2">Uncharacterized protein</fullName>
    </submittedName>
</protein>
<name>W9SZN4_9ROSA</name>
<dbReference type="Proteomes" id="UP000030645">
    <property type="component" value="Unassembled WGS sequence"/>
</dbReference>
<organism evidence="2 3">
    <name type="scientific">Morus notabilis</name>
    <dbReference type="NCBI Taxonomy" id="981085"/>
    <lineage>
        <taxon>Eukaryota</taxon>
        <taxon>Viridiplantae</taxon>
        <taxon>Streptophyta</taxon>
        <taxon>Embryophyta</taxon>
        <taxon>Tracheophyta</taxon>
        <taxon>Spermatophyta</taxon>
        <taxon>Magnoliopsida</taxon>
        <taxon>eudicotyledons</taxon>
        <taxon>Gunneridae</taxon>
        <taxon>Pentapetalae</taxon>
        <taxon>rosids</taxon>
        <taxon>fabids</taxon>
        <taxon>Rosales</taxon>
        <taxon>Moraceae</taxon>
        <taxon>Moreae</taxon>
        <taxon>Morus</taxon>
    </lineage>
</organism>
<feature type="region of interest" description="Disordered" evidence="1">
    <location>
        <begin position="80"/>
        <end position="136"/>
    </location>
</feature>